<sequence>LSGMNVPPPVISNKNWLRLHFVTDSNHRYRGFSAQYQGSSTLAQTASTGELEEHIATTTSAITLAGTSADVTAPSVVAVSIKRLSEDNQTQVVHLGESDLESNKDLLSLPSTNLQSTRRAPEHDVLVETTKEHAGVPH</sequence>
<keyword evidence="3" id="KW-1185">Reference proteome</keyword>
<name>A0AAV7UX75_PLEWA</name>
<keyword evidence="1" id="KW-1015">Disulfide bond</keyword>
<evidence type="ECO:0000313" key="3">
    <source>
        <dbReference type="Proteomes" id="UP001066276"/>
    </source>
</evidence>
<dbReference type="EMBL" id="JANPWB010000004">
    <property type="protein sequence ID" value="KAJ1193705.1"/>
    <property type="molecule type" value="Genomic_DNA"/>
</dbReference>
<organism evidence="2 3">
    <name type="scientific">Pleurodeles waltl</name>
    <name type="common">Iberian ribbed newt</name>
    <dbReference type="NCBI Taxonomy" id="8319"/>
    <lineage>
        <taxon>Eukaryota</taxon>
        <taxon>Metazoa</taxon>
        <taxon>Chordata</taxon>
        <taxon>Craniata</taxon>
        <taxon>Vertebrata</taxon>
        <taxon>Euteleostomi</taxon>
        <taxon>Amphibia</taxon>
        <taxon>Batrachia</taxon>
        <taxon>Caudata</taxon>
        <taxon>Salamandroidea</taxon>
        <taxon>Salamandridae</taxon>
        <taxon>Pleurodelinae</taxon>
        <taxon>Pleurodeles</taxon>
    </lineage>
</organism>
<comment type="caution">
    <text evidence="2">The sequence shown here is derived from an EMBL/GenBank/DDBJ whole genome shotgun (WGS) entry which is preliminary data.</text>
</comment>
<proteinExistence type="predicted"/>
<evidence type="ECO:0000313" key="2">
    <source>
        <dbReference type="EMBL" id="KAJ1193705.1"/>
    </source>
</evidence>
<dbReference type="InterPro" id="IPR000859">
    <property type="entry name" value="CUB_dom"/>
</dbReference>
<evidence type="ECO:0000256" key="1">
    <source>
        <dbReference type="ARBA" id="ARBA00023157"/>
    </source>
</evidence>
<accession>A0AAV7UX75</accession>
<protein>
    <submittedName>
        <fullName evidence="2">Uncharacterized protein</fullName>
    </submittedName>
</protein>
<gene>
    <name evidence="2" type="ORF">NDU88_003001</name>
</gene>
<feature type="non-terminal residue" evidence="2">
    <location>
        <position position="138"/>
    </location>
</feature>
<dbReference type="CDD" id="cd00041">
    <property type="entry name" value="CUB"/>
    <property type="match status" value="1"/>
</dbReference>
<dbReference type="Proteomes" id="UP001066276">
    <property type="component" value="Chromosome 2_2"/>
</dbReference>
<reference evidence="2" key="1">
    <citation type="journal article" date="2022" name="bioRxiv">
        <title>Sequencing and chromosome-scale assembly of the giantPleurodeles waltlgenome.</title>
        <authorList>
            <person name="Brown T."/>
            <person name="Elewa A."/>
            <person name="Iarovenko S."/>
            <person name="Subramanian E."/>
            <person name="Araus A.J."/>
            <person name="Petzold A."/>
            <person name="Susuki M."/>
            <person name="Suzuki K.-i.T."/>
            <person name="Hayashi T."/>
            <person name="Toyoda A."/>
            <person name="Oliveira C."/>
            <person name="Osipova E."/>
            <person name="Leigh N.D."/>
            <person name="Simon A."/>
            <person name="Yun M.H."/>
        </authorList>
    </citation>
    <scope>NUCLEOTIDE SEQUENCE</scope>
    <source>
        <strain evidence="2">20211129_DDA</strain>
        <tissue evidence="2">Liver</tissue>
    </source>
</reference>
<dbReference type="Gene3D" id="2.60.120.290">
    <property type="entry name" value="Spermadhesin, CUB domain"/>
    <property type="match status" value="1"/>
</dbReference>
<feature type="non-terminal residue" evidence="2">
    <location>
        <position position="1"/>
    </location>
</feature>
<dbReference type="SUPFAM" id="SSF49854">
    <property type="entry name" value="Spermadhesin, CUB domain"/>
    <property type="match status" value="1"/>
</dbReference>
<dbReference type="InterPro" id="IPR035914">
    <property type="entry name" value="Sperma_CUB_dom_sf"/>
</dbReference>
<dbReference type="AlphaFoldDB" id="A0AAV7UX75"/>